<dbReference type="PANTHER" id="PTHR35145">
    <property type="entry name" value="CYTOPLASMIC PROTEIN-RELATED"/>
    <property type="match status" value="1"/>
</dbReference>
<protein>
    <submittedName>
        <fullName evidence="1">MmcQ/YjbR family DNA-binding protein</fullName>
    </submittedName>
</protein>
<accession>A0ABR9P1L3</accession>
<dbReference type="Proteomes" id="UP000806528">
    <property type="component" value="Unassembled WGS sequence"/>
</dbReference>
<dbReference type="Pfam" id="PF04237">
    <property type="entry name" value="YjbR"/>
    <property type="match status" value="1"/>
</dbReference>
<keyword evidence="1" id="KW-0238">DNA-binding</keyword>
<keyword evidence="2" id="KW-1185">Reference proteome</keyword>
<reference evidence="1 2" key="1">
    <citation type="submission" date="2020-09" db="EMBL/GenBank/DDBJ databases">
        <title>Diversity and distribution of actinomycetes associated with coral in the coast of Hainan.</title>
        <authorList>
            <person name="Li F."/>
        </authorList>
    </citation>
    <scope>NUCLEOTIDE SEQUENCE [LARGE SCALE GENOMIC DNA]</scope>
    <source>
        <strain evidence="1 2">HNM0947</strain>
    </source>
</reference>
<evidence type="ECO:0000313" key="2">
    <source>
        <dbReference type="Proteomes" id="UP000806528"/>
    </source>
</evidence>
<dbReference type="EMBL" id="JADBGI010000002">
    <property type="protein sequence ID" value="MBE2997722.1"/>
    <property type="molecule type" value="Genomic_DNA"/>
</dbReference>
<name>A0ABR9P1L3_9ACTN</name>
<dbReference type="InterPro" id="IPR007351">
    <property type="entry name" value="YjbR"/>
</dbReference>
<gene>
    <name evidence="1" type="ORF">IDM40_03220</name>
</gene>
<dbReference type="RefSeq" id="WP_193120368.1">
    <property type="nucleotide sequence ID" value="NZ_JADBGI010000002.1"/>
</dbReference>
<proteinExistence type="predicted"/>
<dbReference type="SUPFAM" id="SSF142906">
    <property type="entry name" value="YjbR-like"/>
    <property type="match status" value="1"/>
</dbReference>
<organism evidence="1 2">
    <name type="scientific">Nocardiopsis coralli</name>
    <dbReference type="NCBI Taxonomy" id="2772213"/>
    <lineage>
        <taxon>Bacteria</taxon>
        <taxon>Bacillati</taxon>
        <taxon>Actinomycetota</taxon>
        <taxon>Actinomycetes</taxon>
        <taxon>Streptosporangiales</taxon>
        <taxon>Nocardiopsidaceae</taxon>
        <taxon>Nocardiopsis</taxon>
    </lineage>
</organism>
<comment type="caution">
    <text evidence="1">The sequence shown here is derived from an EMBL/GenBank/DDBJ whole genome shotgun (WGS) entry which is preliminary data.</text>
</comment>
<dbReference type="Gene3D" id="3.90.1150.30">
    <property type="match status" value="1"/>
</dbReference>
<sequence length="133" mass="14691">MDGTRLQDTARQRALELPGSEQVYPFGPEHEVFKVRGRVFLLMTELEAGPVVTLKAAPIDAEALRESHPGIGPGYHMNKRHWITLYPDVPDAAGADADLVHELVTESYRLVVGKLPRADRPIDPAAFGVRPSR</sequence>
<dbReference type="InterPro" id="IPR038056">
    <property type="entry name" value="YjbR-like_sf"/>
</dbReference>
<dbReference type="PANTHER" id="PTHR35145:SF1">
    <property type="entry name" value="CYTOPLASMIC PROTEIN"/>
    <property type="match status" value="1"/>
</dbReference>
<dbReference type="InterPro" id="IPR058532">
    <property type="entry name" value="YjbR/MT2646/Rv2570-like"/>
</dbReference>
<evidence type="ECO:0000313" key="1">
    <source>
        <dbReference type="EMBL" id="MBE2997722.1"/>
    </source>
</evidence>
<dbReference type="GO" id="GO:0003677">
    <property type="term" value="F:DNA binding"/>
    <property type="evidence" value="ECO:0007669"/>
    <property type="project" value="UniProtKB-KW"/>
</dbReference>